<evidence type="ECO:0000256" key="1">
    <source>
        <dbReference type="ARBA" id="ARBA00010876"/>
    </source>
</evidence>
<dbReference type="EMBL" id="PRDL01000001">
    <property type="protein sequence ID" value="MBE8717348.1"/>
    <property type="molecule type" value="Genomic_DNA"/>
</dbReference>
<evidence type="ECO:0000313" key="3">
    <source>
        <dbReference type="EMBL" id="MBE8717348.1"/>
    </source>
</evidence>
<evidence type="ECO:0000313" key="4">
    <source>
        <dbReference type="Proteomes" id="UP000652567"/>
    </source>
</evidence>
<dbReference type="InterPro" id="IPR050188">
    <property type="entry name" value="RluA_PseudoU_synthase"/>
</dbReference>
<proteinExistence type="inferred from homology"/>
<dbReference type="Pfam" id="PF00849">
    <property type="entry name" value="PseudoU_synth_2"/>
    <property type="match status" value="1"/>
</dbReference>
<reference evidence="3" key="1">
    <citation type="submission" date="2018-07" db="EMBL/GenBank/DDBJ databases">
        <title>Genome assembly of strain Ka43.</title>
        <authorList>
            <person name="Kukolya J."/>
            <person name="Nagy I."/>
            <person name="Horvath B."/>
            <person name="Toth A."/>
        </authorList>
    </citation>
    <scope>NUCLEOTIDE SEQUENCE</scope>
    <source>
        <strain evidence="3">KB43</strain>
    </source>
</reference>
<comment type="similarity">
    <text evidence="1">Belongs to the pseudouridine synthase RluA family.</text>
</comment>
<dbReference type="GO" id="GO:0140098">
    <property type="term" value="F:catalytic activity, acting on RNA"/>
    <property type="evidence" value="ECO:0007669"/>
    <property type="project" value="UniProtKB-ARBA"/>
</dbReference>
<dbReference type="GO" id="GO:0000455">
    <property type="term" value="P:enzyme-directed rRNA pseudouridine synthesis"/>
    <property type="evidence" value="ECO:0007669"/>
    <property type="project" value="TreeGrafter"/>
</dbReference>
<feature type="domain" description="Pseudouridine synthase RsuA/RluA-like" evidence="2">
    <location>
        <begin position="93"/>
        <end position="229"/>
    </location>
</feature>
<dbReference type="Gene3D" id="3.30.2350.10">
    <property type="entry name" value="Pseudouridine synthase"/>
    <property type="match status" value="1"/>
</dbReference>
<dbReference type="AlphaFoldDB" id="A0A928V3U8"/>
<accession>A0A928V3U8</accession>
<dbReference type="GO" id="GO:0009982">
    <property type="term" value="F:pseudouridine synthase activity"/>
    <property type="evidence" value="ECO:0007669"/>
    <property type="project" value="InterPro"/>
</dbReference>
<gene>
    <name evidence="3" type="ORF">C4F51_09125</name>
</gene>
<dbReference type="SUPFAM" id="SSF55120">
    <property type="entry name" value="Pseudouridine synthase"/>
    <property type="match status" value="1"/>
</dbReference>
<dbReference type="InterPro" id="IPR006145">
    <property type="entry name" value="PsdUridine_synth_RsuA/RluA"/>
</dbReference>
<comment type="caution">
    <text evidence="3">The sequence shown here is derived from an EMBL/GenBank/DDBJ whole genome shotgun (WGS) entry which is preliminary data.</text>
</comment>
<organism evidence="3 4">
    <name type="scientific">Cellvibrio polysaccharolyticus</name>
    <dbReference type="NCBI Taxonomy" id="2082724"/>
    <lineage>
        <taxon>Bacteria</taxon>
        <taxon>Pseudomonadati</taxon>
        <taxon>Pseudomonadota</taxon>
        <taxon>Gammaproteobacteria</taxon>
        <taxon>Cellvibrionales</taxon>
        <taxon>Cellvibrionaceae</taxon>
        <taxon>Cellvibrio</taxon>
    </lineage>
</organism>
<dbReference type="Proteomes" id="UP000652567">
    <property type="component" value="Unassembled WGS sequence"/>
</dbReference>
<evidence type="ECO:0000259" key="2">
    <source>
        <dbReference type="Pfam" id="PF00849"/>
    </source>
</evidence>
<dbReference type="GO" id="GO:0003723">
    <property type="term" value="F:RNA binding"/>
    <property type="evidence" value="ECO:0007669"/>
    <property type="project" value="InterPro"/>
</dbReference>
<name>A0A928V3U8_9GAMM</name>
<dbReference type="PANTHER" id="PTHR21600:SF87">
    <property type="entry name" value="RNA PSEUDOURIDYLATE SYNTHASE DOMAIN-CONTAINING PROTEIN 1"/>
    <property type="match status" value="1"/>
</dbReference>
<dbReference type="CDD" id="cd02869">
    <property type="entry name" value="PseudoU_synth_RluA_like"/>
    <property type="match status" value="1"/>
</dbReference>
<dbReference type="RefSeq" id="WP_193909139.1">
    <property type="nucleotide sequence ID" value="NZ_PRDL01000001.1"/>
</dbReference>
<keyword evidence="4" id="KW-1185">Reference proteome</keyword>
<protein>
    <submittedName>
        <fullName evidence="3">RluA family pseudouridine synthase</fullName>
    </submittedName>
</protein>
<dbReference type="InterPro" id="IPR020103">
    <property type="entry name" value="PsdUridine_synth_cat_dom_sf"/>
</dbReference>
<sequence>MTDINKPIIANLHATHTGQTALDLLATTGLSKQRIKDAMNKGAVWWKRKQKTLRLRRATQPLDEGTLVQIFYDAQVLARAPEAPVLLAMHKTYSVWYKPHGLLSQGSQWGDHCSLLRYAELQPPRRPCFLVHRLDGDAAGLMLIAHTPAAAAQLSALFQSRDLDKQYQTRVEGQFPLQPALVTLDQPIDGKVAITRVSPFNYDPTGQTTLLLVKIETGRKHQIRKHLSQAGFPIVGDRLYGSNIKSDLQLLAWRLAFQCPETRRPVVYQLPSELQYFVADQARFV</sequence>
<dbReference type="PANTHER" id="PTHR21600">
    <property type="entry name" value="MITOCHONDRIAL RNA PSEUDOURIDINE SYNTHASE"/>
    <property type="match status" value="1"/>
</dbReference>